<dbReference type="PATRIC" id="fig|758793.3.peg.2670"/>
<dbReference type="AlphaFoldDB" id="R4WJ80"/>
<dbReference type="STRING" id="758793.BRPE64_ACDS26650"/>
<evidence type="ECO:0000256" key="1">
    <source>
        <dbReference type="ARBA" id="ARBA00007734"/>
    </source>
</evidence>
<dbReference type="CDD" id="cd13401">
    <property type="entry name" value="Slt70-like"/>
    <property type="match status" value="1"/>
</dbReference>
<dbReference type="InterPro" id="IPR012289">
    <property type="entry name" value="Lytic_TGlycosylase_superhlx_L"/>
</dbReference>
<protein>
    <submittedName>
        <fullName evidence="5">Lytic transglycosylase catalytic</fullName>
    </submittedName>
</protein>
<dbReference type="GO" id="GO:0042597">
    <property type="term" value="C:periplasmic space"/>
    <property type="evidence" value="ECO:0007669"/>
    <property type="project" value="InterPro"/>
</dbReference>
<keyword evidence="6" id="KW-1185">Reference proteome</keyword>
<comment type="similarity">
    <text evidence="1">Belongs to the transglycosylase Slt family.</text>
</comment>
<dbReference type="InterPro" id="IPR008939">
    <property type="entry name" value="Lytic_TGlycosylase_superhlx_U"/>
</dbReference>
<dbReference type="GO" id="GO:0004553">
    <property type="term" value="F:hydrolase activity, hydrolyzing O-glycosyl compounds"/>
    <property type="evidence" value="ECO:0007669"/>
    <property type="project" value="InterPro"/>
</dbReference>
<accession>R4WJ80</accession>
<dbReference type="SUPFAM" id="SSF48435">
    <property type="entry name" value="Bacterial muramidases"/>
    <property type="match status" value="1"/>
</dbReference>
<dbReference type="Gene3D" id="1.10.1240.20">
    <property type="entry name" value="Lytic transglycosylase, superhelical linker domain"/>
    <property type="match status" value="1"/>
</dbReference>
<dbReference type="InterPro" id="IPR008258">
    <property type="entry name" value="Transglycosylase_SLT_dom_1"/>
</dbReference>
<dbReference type="SUPFAM" id="SSF53955">
    <property type="entry name" value="Lysozyme-like"/>
    <property type="match status" value="1"/>
</dbReference>
<reference evidence="5 6" key="2">
    <citation type="journal article" date="2018" name="Int. J. Syst. Evol. Microbiol.">
        <title>Burkholderia insecticola sp. nov., a gut symbiotic bacterium of the bean bug Riptortus pedestris.</title>
        <authorList>
            <person name="Takeshita K."/>
            <person name="Tamaki H."/>
            <person name="Ohbayashi T."/>
            <person name="Meng X.-Y."/>
            <person name="Sone T."/>
            <person name="Mitani Y."/>
            <person name="Peeters C."/>
            <person name="Kikuchi Y."/>
            <person name="Vandamme P."/>
        </authorList>
    </citation>
    <scope>NUCLEOTIDE SEQUENCE [LARGE SCALE GENOMIC DNA]</scope>
    <source>
        <strain evidence="5">RPE64</strain>
    </source>
</reference>
<name>R4WJ80_9BURK</name>
<dbReference type="PANTHER" id="PTHR37423:SF5">
    <property type="entry name" value="SOLUBLE LYTIC MUREIN TRANSGLYCOSYLASE"/>
    <property type="match status" value="1"/>
</dbReference>
<evidence type="ECO:0000259" key="3">
    <source>
        <dbReference type="Pfam" id="PF01464"/>
    </source>
</evidence>
<dbReference type="InterPro" id="IPR023346">
    <property type="entry name" value="Lysozyme-like_dom_sf"/>
</dbReference>
<dbReference type="HOGENOM" id="CLU_019016_0_0_4"/>
<feature type="domain" description="Transglycosylase SLT" evidence="3">
    <location>
        <begin position="542"/>
        <end position="647"/>
    </location>
</feature>
<dbReference type="Pfam" id="PF01464">
    <property type="entry name" value="SLT"/>
    <property type="match status" value="1"/>
</dbReference>
<gene>
    <name evidence="5" type="primary">slt</name>
    <name evidence="5" type="ORF">BRPE64_ACDS26650</name>
</gene>
<evidence type="ECO:0000313" key="5">
    <source>
        <dbReference type="EMBL" id="BAN24419.1"/>
    </source>
</evidence>
<dbReference type="InterPro" id="IPR037061">
    <property type="entry name" value="Lytic_TGlycoase_superhlx_L_sf"/>
</dbReference>
<dbReference type="Proteomes" id="UP000013966">
    <property type="component" value="Chromosome 1"/>
</dbReference>
<organism evidence="5 6">
    <name type="scientific">Caballeronia insecticola</name>
    <dbReference type="NCBI Taxonomy" id="758793"/>
    <lineage>
        <taxon>Bacteria</taxon>
        <taxon>Pseudomonadati</taxon>
        <taxon>Pseudomonadota</taxon>
        <taxon>Betaproteobacteria</taxon>
        <taxon>Burkholderiales</taxon>
        <taxon>Burkholderiaceae</taxon>
        <taxon>Caballeronia</taxon>
    </lineage>
</organism>
<dbReference type="KEGG" id="buo:BRPE64_ACDS26650"/>
<evidence type="ECO:0000256" key="2">
    <source>
        <dbReference type="ARBA" id="ARBA00022729"/>
    </source>
</evidence>
<sequence>MASNVARKALFGSLFGALRGFAETLRAMLSSDLKTCFKTIRAPEITMSKRLNRVYLAVGAALTAATLVACGTASAVRPDADLTPSPDDRIFLQLRDAARTNDAGKAAALAAQIPDYPAPSYVEYFTLKPQLFDSQGHARIDAPDAPVLSFLQRYDGQAIADRMRNDYLVVLGGRHDWKNFEQQYPRFVLNDDTQVKCYALEARLSHGENVADAARALLVDPKWYGDGCVDLIGALAESGQFTSDDIWQQIRLAYEQNYTSTGGNIVEALGQEKPKGTLLDDAVNKPPLYLARGVMPNTPAHQLTLLAITRMARNDPAMAAATFSSVAPSLTPAERATGWGTIGYQAALKRMPAAADWYRLSANAQLSNPAYEWRTRSALLAGDWNMVRWSIEQMPPTLRAQPSWVYWHARAVKQAGDAATANQEFQTIADQYNFYGQLALEELGQKINVPPRTTVSDAEIAQMQSVPGFALSQRFYALNMRLEGNREWNWPLRTMTDRQLIAAAQYAKRIEMFDRTVNTADKTKSEHDFTLRYLSPFRDIVERDAQTTGLDIEWAYGLIRQESRFIINARSEVGAGGLMQLMPGTAQLVAKKIGLGPVSREQMNDINTNILLGTNYLSMIYNQFDNSPVLATAGYNAGPGRPTKWRQDLRAPVEGAVFAETIPFTETRDYVKNVLSNTVYYAALFEGRPQSLKARLGYIAP</sequence>
<proteinExistence type="inferred from homology"/>
<evidence type="ECO:0000259" key="4">
    <source>
        <dbReference type="Pfam" id="PF14718"/>
    </source>
</evidence>
<evidence type="ECO:0000313" key="6">
    <source>
        <dbReference type="Proteomes" id="UP000013966"/>
    </source>
</evidence>
<dbReference type="Gene3D" id="1.25.20.10">
    <property type="entry name" value="Bacterial muramidases"/>
    <property type="match status" value="1"/>
</dbReference>
<feature type="domain" description="Lytic transglycosylase superhelical linker" evidence="4">
    <location>
        <begin position="466"/>
        <end position="524"/>
    </location>
</feature>
<reference evidence="5 6" key="1">
    <citation type="journal article" date="2013" name="Genome Announc.">
        <title>Complete Genome Sequence of Burkholderia sp. Strain RPE64, Bacterial Symbiont of the Bean Bug Riptortus pedestris.</title>
        <authorList>
            <person name="Shibata T.F."/>
            <person name="Maeda T."/>
            <person name="Nikoh N."/>
            <person name="Yamaguchi K."/>
            <person name="Oshima K."/>
            <person name="Hattori M."/>
            <person name="Nishiyama T."/>
            <person name="Hasebe M."/>
            <person name="Fukatsu T."/>
            <person name="Kikuchi Y."/>
            <person name="Shigenobu S."/>
        </authorList>
    </citation>
    <scope>NUCLEOTIDE SEQUENCE [LARGE SCALE GENOMIC DNA]</scope>
</reference>
<dbReference type="Gene3D" id="1.10.530.10">
    <property type="match status" value="1"/>
</dbReference>
<dbReference type="Pfam" id="PF14718">
    <property type="entry name" value="SLT_L"/>
    <property type="match status" value="1"/>
</dbReference>
<dbReference type="PANTHER" id="PTHR37423">
    <property type="entry name" value="SOLUBLE LYTIC MUREIN TRANSGLYCOSYLASE-RELATED"/>
    <property type="match status" value="1"/>
</dbReference>
<dbReference type="EMBL" id="AP013058">
    <property type="protein sequence ID" value="BAN24419.1"/>
    <property type="molecule type" value="Genomic_DNA"/>
</dbReference>
<keyword evidence="2" id="KW-0732">Signal</keyword>